<name>A0ABP8ILY6_9BACT</name>
<dbReference type="PANTHER" id="PTHR30441:SF4">
    <property type="entry name" value="PROTEIN ASMA"/>
    <property type="match status" value="1"/>
</dbReference>
<dbReference type="PANTHER" id="PTHR30441">
    <property type="entry name" value="DUF748 DOMAIN-CONTAINING PROTEIN"/>
    <property type="match status" value="1"/>
</dbReference>
<evidence type="ECO:0000313" key="2">
    <source>
        <dbReference type="EMBL" id="GAA4362850.1"/>
    </source>
</evidence>
<dbReference type="EMBL" id="BAABGZ010000067">
    <property type="protein sequence ID" value="GAA4362850.1"/>
    <property type="molecule type" value="Genomic_DNA"/>
</dbReference>
<feature type="region of interest" description="Disordered" evidence="1">
    <location>
        <begin position="526"/>
        <end position="547"/>
    </location>
</feature>
<dbReference type="InterPro" id="IPR052894">
    <property type="entry name" value="AsmA-related"/>
</dbReference>
<evidence type="ECO:0000313" key="3">
    <source>
        <dbReference type="Proteomes" id="UP001501153"/>
    </source>
</evidence>
<evidence type="ECO:0000256" key="1">
    <source>
        <dbReference type="SAM" id="MobiDB-lite"/>
    </source>
</evidence>
<reference evidence="3" key="1">
    <citation type="journal article" date="2019" name="Int. J. Syst. Evol. Microbiol.">
        <title>The Global Catalogue of Microorganisms (GCM) 10K type strain sequencing project: providing services to taxonomists for standard genome sequencing and annotation.</title>
        <authorList>
            <consortium name="The Broad Institute Genomics Platform"/>
            <consortium name="The Broad Institute Genome Sequencing Center for Infectious Disease"/>
            <person name="Wu L."/>
            <person name="Ma J."/>
        </authorList>
    </citation>
    <scope>NUCLEOTIDE SEQUENCE [LARGE SCALE GENOMIC DNA]</scope>
    <source>
        <strain evidence="3">JCM 17923</strain>
    </source>
</reference>
<comment type="caution">
    <text evidence="2">The sequence shown here is derived from an EMBL/GenBank/DDBJ whole genome shotgun (WGS) entry which is preliminary data.</text>
</comment>
<accession>A0ABP8ILY6</accession>
<keyword evidence="3" id="KW-1185">Reference proteome</keyword>
<gene>
    <name evidence="2" type="ORF">GCM10023185_31110</name>
</gene>
<protein>
    <recommendedName>
        <fullName evidence="4">AsmA-like C-terminal domain-containing protein</fullName>
    </recommendedName>
</protein>
<evidence type="ECO:0008006" key="4">
    <source>
        <dbReference type="Google" id="ProtNLM"/>
    </source>
</evidence>
<sequence length="1074" mass="119498">MLAAGLLLVVLLLALGAWLLGSAWGRKRIEQEVRSHLTKDSELVLAPFEVDISPWRDFPHLTASLHHFSLTDTTGGQPLPVLRFARADLRLDLAHLLRRQLRVTRLSFYDGVFQERTDPQGRRWGLRGRRARGPARPPDPRLGLDSVLLDNCRVQTRNEYTRNAVNAHLQLGRLRARLRGGVLQLDGQLSGRLDSLRTRTGVLFRNEDVQARVNYRYLFGQRRGLIWNTAATLNGDTIRVSGTHTAALDRPVGTVVHLRFEGQQPLLAVLEAALPPSLRPFLEGARSRSKAHIRYTISGLSAPTIRPHNVLQFGLDGASIAWVDRSRRISRWDLRGTYDNGPEHRPRSASLTLERCRLYSSAGQLDIALRLHNFLQPVLDAHLLGRTELPELAAVVAPGLWQARHGVADVDVRLRGPLPAAGQRATLMKAQQNLSVRGTVTLQNASFLLLHRNASVSDLNVRIGLRDSLWQLSNAAGQLDRMRFRASATTLHLFDYLTDQHPTTEIAGDFSVDELNVADLRQLLRPLPKGQRSPGAGKRRKRARPAPGELAASLASSLIPPGLHLRASLRCQRLVLAADTLSNLAVTVRHDGQQVQLLDLAGDVWGGRVQGRLDWPTDTSNRVAPVNYQLGIRFGTINYRQLLARLLRPPRRSSKAPKSPALSELILAANGKMSWDIAAVELPDGQHLRNLAMRLNKTGSTMRMPFLRFEAPQGGTGSASGSARVANMRIAAADANVSLRYPTLDVQDLLRMIGSLTEKPDSVPAARTAARAERKARRIEENSSGLLSNGVLTALLRVQADQVRYADIQGSDFRLVTHLRDGEARVDDCSLEAFQGRISLRGRLLTTEGRDKHPLHVQALFQDIQLADLFTTARAMGLNVLTGDNVRGTLRCAADLHTDLDAAFLPAMNHTFGYLRTDISGLELIEVEALEQSLKFMKAERTSHLYFEPVSSSFILTQGQLLIPRLRLNSNLSNLEISGTYVLDGRANLFVGLSPLQALFGNNDKRVERIQNGELLARPKSKLTYVSLSRPYPGVKYKVRLFQKDEHREQQAALRLQYRQLLSQRLDTTLHLLR</sequence>
<organism evidence="2 3">
    <name type="scientific">Hymenobacter saemangeumensis</name>
    <dbReference type="NCBI Taxonomy" id="1084522"/>
    <lineage>
        <taxon>Bacteria</taxon>
        <taxon>Pseudomonadati</taxon>
        <taxon>Bacteroidota</taxon>
        <taxon>Cytophagia</taxon>
        <taxon>Cytophagales</taxon>
        <taxon>Hymenobacteraceae</taxon>
        <taxon>Hymenobacter</taxon>
    </lineage>
</organism>
<dbReference type="Proteomes" id="UP001501153">
    <property type="component" value="Unassembled WGS sequence"/>
</dbReference>
<proteinExistence type="predicted"/>